<evidence type="ECO:0000313" key="2">
    <source>
        <dbReference type="Proteomes" id="UP000612808"/>
    </source>
</evidence>
<dbReference type="RefSeq" id="WP_203657345.1">
    <property type="nucleotide sequence ID" value="NZ_BAAAZM010000006.1"/>
</dbReference>
<comment type="caution">
    <text evidence="1">The sequence shown here is derived from an EMBL/GenBank/DDBJ whole genome shotgun (WGS) entry which is preliminary data.</text>
</comment>
<keyword evidence="2" id="KW-1185">Reference proteome</keyword>
<organism evidence="1 2">
    <name type="scientific">Actinocatenispora rupis</name>
    <dbReference type="NCBI Taxonomy" id="519421"/>
    <lineage>
        <taxon>Bacteria</taxon>
        <taxon>Bacillati</taxon>
        <taxon>Actinomycetota</taxon>
        <taxon>Actinomycetes</taxon>
        <taxon>Micromonosporales</taxon>
        <taxon>Micromonosporaceae</taxon>
        <taxon>Actinocatenispora</taxon>
    </lineage>
</organism>
<name>A0A8J3J3N4_9ACTN</name>
<accession>A0A8J3J3N4</accession>
<gene>
    <name evidence="1" type="ORF">Aru02nite_22310</name>
</gene>
<sequence length="135" mass="14881">MRATHHVQLRWVDADTLGHVNHARYLSLFEDGRMALLAESPGGMPGSPDDRGCIAARVAVDYLAPVLYRPGLSLRAETWVSRVGTTSWTLEATLSDGDTPVARCECILVAYSYVDAKPRPLGDDERAFWSSYLEA</sequence>
<dbReference type="PANTHER" id="PTHR31793:SF24">
    <property type="entry name" value="LONG-CHAIN ACYL-COA THIOESTERASE FADM"/>
    <property type="match status" value="1"/>
</dbReference>
<dbReference type="PANTHER" id="PTHR31793">
    <property type="entry name" value="4-HYDROXYBENZOYL-COA THIOESTERASE FAMILY MEMBER"/>
    <property type="match status" value="1"/>
</dbReference>
<dbReference type="AlphaFoldDB" id="A0A8J3J3N4"/>
<dbReference type="Gene3D" id="3.10.129.10">
    <property type="entry name" value="Hotdog Thioesterase"/>
    <property type="match status" value="1"/>
</dbReference>
<dbReference type="CDD" id="cd00586">
    <property type="entry name" value="4HBT"/>
    <property type="match status" value="1"/>
</dbReference>
<dbReference type="InterPro" id="IPR050563">
    <property type="entry name" value="4-hydroxybenzoyl-CoA_TE"/>
</dbReference>
<evidence type="ECO:0000313" key="1">
    <source>
        <dbReference type="EMBL" id="GID11342.1"/>
    </source>
</evidence>
<dbReference type="InterPro" id="IPR029069">
    <property type="entry name" value="HotDog_dom_sf"/>
</dbReference>
<reference evidence="1" key="1">
    <citation type="submission" date="2021-01" db="EMBL/GenBank/DDBJ databases">
        <title>Whole genome shotgun sequence of Actinocatenispora rupis NBRC 107355.</title>
        <authorList>
            <person name="Komaki H."/>
            <person name="Tamura T."/>
        </authorList>
    </citation>
    <scope>NUCLEOTIDE SEQUENCE</scope>
    <source>
        <strain evidence="1">NBRC 107355</strain>
    </source>
</reference>
<dbReference type="Pfam" id="PF13279">
    <property type="entry name" value="4HBT_2"/>
    <property type="match status" value="1"/>
</dbReference>
<dbReference type="Proteomes" id="UP000612808">
    <property type="component" value="Unassembled WGS sequence"/>
</dbReference>
<dbReference type="GO" id="GO:0047617">
    <property type="term" value="F:fatty acyl-CoA hydrolase activity"/>
    <property type="evidence" value="ECO:0007669"/>
    <property type="project" value="TreeGrafter"/>
</dbReference>
<dbReference type="SUPFAM" id="SSF54637">
    <property type="entry name" value="Thioesterase/thiol ester dehydrase-isomerase"/>
    <property type="match status" value="1"/>
</dbReference>
<dbReference type="EMBL" id="BOMB01000012">
    <property type="protein sequence ID" value="GID11342.1"/>
    <property type="molecule type" value="Genomic_DNA"/>
</dbReference>
<proteinExistence type="predicted"/>
<protein>
    <submittedName>
        <fullName evidence="1">Thioesterase</fullName>
    </submittedName>
</protein>